<keyword evidence="15" id="KW-1185">Reference proteome</keyword>
<dbReference type="InterPro" id="IPR000550">
    <property type="entry name" value="Hppk"/>
</dbReference>
<evidence type="ECO:0000313" key="14">
    <source>
        <dbReference type="EMBL" id="GAA0854548.1"/>
    </source>
</evidence>
<dbReference type="CDD" id="cd00483">
    <property type="entry name" value="HPPK"/>
    <property type="match status" value="1"/>
</dbReference>
<gene>
    <name evidence="14" type="primary">folK_1</name>
    <name evidence="14" type="ORF">GCM10009114_10830</name>
</gene>
<organism evidence="14 15">
    <name type="scientific">Aliiglaciecola litoralis</name>
    <dbReference type="NCBI Taxonomy" id="582857"/>
    <lineage>
        <taxon>Bacteria</taxon>
        <taxon>Pseudomonadati</taxon>
        <taxon>Pseudomonadota</taxon>
        <taxon>Gammaproteobacteria</taxon>
        <taxon>Alteromonadales</taxon>
        <taxon>Alteromonadaceae</taxon>
        <taxon>Aliiglaciecola</taxon>
    </lineage>
</organism>
<evidence type="ECO:0000256" key="8">
    <source>
        <dbReference type="ARBA" id="ARBA00022840"/>
    </source>
</evidence>
<evidence type="ECO:0000259" key="13">
    <source>
        <dbReference type="PROSITE" id="PS00794"/>
    </source>
</evidence>
<dbReference type="Gene3D" id="3.30.70.560">
    <property type="entry name" value="7,8-Dihydro-6-hydroxymethylpterin-pyrophosphokinase HPPK"/>
    <property type="match status" value="1"/>
</dbReference>
<keyword evidence="5" id="KW-0808">Transferase</keyword>
<evidence type="ECO:0000313" key="15">
    <source>
        <dbReference type="Proteomes" id="UP001500359"/>
    </source>
</evidence>
<dbReference type="Proteomes" id="UP001500359">
    <property type="component" value="Unassembled WGS sequence"/>
</dbReference>
<protein>
    <recommendedName>
        <fullName evidence="4">2-amino-4-hydroxy-6-hydroxymethyldihydropteridine pyrophosphokinase</fullName>
        <ecNumber evidence="3">2.7.6.3</ecNumber>
    </recommendedName>
    <alternativeName>
        <fullName evidence="11">6-hydroxymethyl-7,8-dihydropterin pyrophosphokinase</fullName>
    </alternativeName>
    <alternativeName>
        <fullName evidence="12">7,8-dihydro-6-hydroxymethylpterin-pyrophosphokinase</fullName>
    </alternativeName>
</protein>
<comment type="pathway">
    <text evidence="1">Cofactor biosynthesis; tetrahydrofolate biosynthesis; 2-amino-4-hydroxy-6-hydroxymethyl-7,8-dihydropteridine diphosphate from 7,8-dihydroneopterin triphosphate: step 4/4.</text>
</comment>
<dbReference type="Pfam" id="PF01288">
    <property type="entry name" value="HPPK"/>
    <property type="match status" value="1"/>
</dbReference>
<evidence type="ECO:0000256" key="5">
    <source>
        <dbReference type="ARBA" id="ARBA00022679"/>
    </source>
</evidence>
<keyword evidence="9" id="KW-0289">Folate biosynthesis</keyword>
<dbReference type="PROSITE" id="PS00794">
    <property type="entry name" value="HPPK"/>
    <property type="match status" value="1"/>
</dbReference>
<name>A0ABP3WQG7_9ALTE</name>
<evidence type="ECO:0000256" key="6">
    <source>
        <dbReference type="ARBA" id="ARBA00022741"/>
    </source>
</evidence>
<keyword evidence="7" id="KW-0418">Kinase</keyword>
<evidence type="ECO:0000256" key="7">
    <source>
        <dbReference type="ARBA" id="ARBA00022777"/>
    </source>
</evidence>
<dbReference type="NCBIfam" id="TIGR01498">
    <property type="entry name" value="folK"/>
    <property type="match status" value="1"/>
</dbReference>
<evidence type="ECO:0000256" key="11">
    <source>
        <dbReference type="ARBA" id="ARBA00029766"/>
    </source>
</evidence>
<evidence type="ECO:0000256" key="9">
    <source>
        <dbReference type="ARBA" id="ARBA00022909"/>
    </source>
</evidence>
<keyword evidence="8" id="KW-0067">ATP-binding</keyword>
<dbReference type="PANTHER" id="PTHR43071">
    <property type="entry name" value="2-AMINO-4-HYDROXY-6-HYDROXYMETHYLDIHYDROPTERIDINE PYROPHOSPHOKINASE"/>
    <property type="match status" value="1"/>
</dbReference>
<evidence type="ECO:0000256" key="4">
    <source>
        <dbReference type="ARBA" id="ARBA00016218"/>
    </source>
</evidence>
<evidence type="ECO:0000256" key="2">
    <source>
        <dbReference type="ARBA" id="ARBA00005810"/>
    </source>
</evidence>
<dbReference type="PANTHER" id="PTHR43071:SF1">
    <property type="entry name" value="2-AMINO-4-HYDROXY-6-HYDROXYMETHYLDIHYDROPTERIDINE PYROPHOSPHOKINASE"/>
    <property type="match status" value="1"/>
</dbReference>
<dbReference type="SUPFAM" id="SSF55083">
    <property type="entry name" value="6-hydroxymethyl-7,8-dihydropterin pyrophosphokinase, HPPK"/>
    <property type="match status" value="1"/>
</dbReference>
<keyword evidence="6" id="KW-0547">Nucleotide-binding</keyword>
<proteinExistence type="inferred from homology"/>
<comment type="caution">
    <text evidence="14">The sequence shown here is derived from an EMBL/GenBank/DDBJ whole genome shotgun (WGS) entry which is preliminary data.</text>
</comment>
<feature type="domain" description="7,8-dihydro-6-hydroxymethylpterin-pyrophosphokinase" evidence="13">
    <location>
        <begin position="91"/>
        <end position="102"/>
    </location>
</feature>
<reference evidence="15" key="1">
    <citation type="journal article" date="2019" name="Int. J. Syst. Evol. Microbiol.">
        <title>The Global Catalogue of Microorganisms (GCM) 10K type strain sequencing project: providing services to taxonomists for standard genome sequencing and annotation.</title>
        <authorList>
            <consortium name="The Broad Institute Genomics Platform"/>
            <consortium name="The Broad Institute Genome Sequencing Center for Infectious Disease"/>
            <person name="Wu L."/>
            <person name="Ma J."/>
        </authorList>
    </citation>
    <scope>NUCLEOTIDE SEQUENCE [LARGE SCALE GENOMIC DNA]</scope>
    <source>
        <strain evidence="15">JCM 15896</strain>
    </source>
</reference>
<dbReference type="EMBL" id="BAAAFD010000002">
    <property type="protein sequence ID" value="GAA0854548.1"/>
    <property type="molecule type" value="Genomic_DNA"/>
</dbReference>
<comment type="similarity">
    <text evidence="2">Belongs to the HPPK family.</text>
</comment>
<dbReference type="EC" id="2.7.6.3" evidence="3"/>
<comment type="function">
    <text evidence="10">Catalyzes the transfer of pyrophosphate from adenosine triphosphate (ATP) to 6-hydroxymethyl-7,8-dihydropterin, an enzymatic step in folate biosynthesis pathway.</text>
</comment>
<dbReference type="RefSeq" id="WP_343857320.1">
    <property type="nucleotide sequence ID" value="NZ_BAAAFD010000002.1"/>
</dbReference>
<evidence type="ECO:0000256" key="10">
    <source>
        <dbReference type="ARBA" id="ARBA00029409"/>
    </source>
</evidence>
<evidence type="ECO:0000256" key="1">
    <source>
        <dbReference type="ARBA" id="ARBA00005051"/>
    </source>
</evidence>
<evidence type="ECO:0000256" key="3">
    <source>
        <dbReference type="ARBA" id="ARBA00013253"/>
    </source>
</evidence>
<sequence length="174" mass="19480">MSLARCFIGLGSNLATPKTQLVAALNAIEKLVDTHIVRCSSFYSSQPMGPQDQPKYVNAVAEISTRLKPLALLDELQKIELQQGRQRKEERWGPRTLDLDILLIDSLVLDTPRLTVPHYGLKQREFVLYPLYEIAPDLVLPCGNSLLSVLDRVSKNGLSAIASDINWERNTQPN</sequence>
<evidence type="ECO:0000256" key="12">
    <source>
        <dbReference type="ARBA" id="ARBA00033413"/>
    </source>
</evidence>
<accession>A0ABP3WQG7</accession>
<dbReference type="InterPro" id="IPR035907">
    <property type="entry name" value="Hppk_sf"/>
</dbReference>